<evidence type="ECO:0000259" key="4">
    <source>
        <dbReference type="Pfam" id="PF21046"/>
    </source>
</evidence>
<gene>
    <name evidence="6" type="ORF">PG996_009420</name>
</gene>
<proteinExistence type="predicted"/>
<feature type="coiled-coil region" evidence="1">
    <location>
        <begin position="186"/>
        <end position="238"/>
    </location>
</feature>
<evidence type="ECO:0000259" key="5">
    <source>
        <dbReference type="Pfam" id="PF21048"/>
    </source>
</evidence>
<dbReference type="Pfam" id="PF12331">
    <property type="entry name" value="Rad26-like_helical_rpts"/>
    <property type="match status" value="1"/>
</dbReference>
<evidence type="ECO:0000259" key="3">
    <source>
        <dbReference type="Pfam" id="PF12331"/>
    </source>
</evidence>
<feature type="compositionally biased region" description="Polar residues" evidence="2">
    <location>
        <begin position="101"/>
        <end position="125"/>
    </location>
</feature>
<keyword evidence="7" id="KW-1185">Reference proteome</keyword>
<dbReference type="InterPro" id="IPR048379">
    <property type="entry name" value="Rad26-like_C"/>
</dbReference>
<dbReference type="InterPro" id="IPR022093">
    <property type="entry name" value="Rad26-like_helical"/>
</dbReference>
<feature type="region of interest" description="Disordered" evidence="2">
    <location>
        <begin position="25"/>
        <end position="45"/>
    </location>
</feature>
<accession>A0ABR1UKQ3</accession>
<evidence type="ECO:0000256" key="2">
    <source>
        <dbReference type="SAM" id="MobiDB-lite"/>
    </source>
</evidence>
<organism evidence="6 7">
    <name type="scientific">Apiospora saccharicola</name>
    <dbReference type="NCBI Taxonomy" id="335842"/>
    <lineage>
        <taxon>Eukaryota</taxon>
        <taxon>Fungi</taxon>
        <taxon>Dikarya</taxon>
        <taxon>Ascomycota</taxon>
        <taxon>Pezizomycotina</taxon>
        <taxon>Sordariomycetes</taxon>
        <taxon>Xylariomycetidae</taxon>
        <taxon>Amphisphaeriales</taxon>
        <taxon>Apiosporaceae</taxon>
        <taxon>Apiospora</taxon>
    </lineage>
</organism>
<feature type="domain" description="Rad26-like N-terminal" evidence="5">
    <location>
        <begin position="364"/>
        <end position="411"/>
    </location>
</feature>
<evidence type="ECO:0000256" key="1">
    <source>
        <dbReference type="SAM" id="Coils"/>
    </source>
</evidence>
<comment type="caution">
    <text evidence="6">The sequence shown here is derived from an EMBL/GenBank/DDBJ whole genome shotgun (WGS) entry which is preliminary data.</text>
</comment>
<sequence length="781" mass="85627">MDDFSDDGFDELNLDELENNAIQFTQAKRIEPTQDQQAEYDFDDDDDLDAEVVVIDDAPRNQPVVPVNKSFVGSAAARVVPQQTIQQDAWGGPVPVPASHLRNQSYSRPNQSAANLGPRSSQAPAYSQLRAPNGLPRPAPTIPSRYQASQAPHQTGPTPQEVALQAQIRDLQLKLQSKDGEIGIVRTRLERSRQDHDRELQTLKKQTAEQIAKQERAVEAAKAAEKNATTELEFTKRDLREEVVRAKQKDKNGGTPKKNNAAKSWGIADGFDDVEMAGSPSKGTRGRNPGAVASVVAEPPARLTRTPTKPKRKRPPPADSPVMALETTEDDVVMVDHGEDALAGSVANLKEPAPTPTHSHSFDLLKVVLNHCSAYARPLTLDVLAGYSLPSNPSESLASIILQRITAMGDSNDPLRLPIELCQLLIDLWSRCFHEDICDPIVELVSLLSFTVQLSPGGVAPHIAESLITITVECTSEVAIPRVHHNGPGDPTEENFLKYRATIPTTDILSLLYVTALGCETSASIGEDTVSEPIVDFWAYMLVEYVLTLLSPKQAMNDALIMMRLVSTSAFEGTIGPTLHSQRTHEEIAGAIIDRVSFFLMNIQAAGLDDHKLWTIRHTALQTLASIATSPFGMRELAKHKLAIPRLVIFLSWSIDELYDGEKTYNAYRLPPPSPPLTEEDDVFAKLIRAPEHSDDIQSLIAQTMLLLHTIVTDKRNKDFLDVPAKVAGFTGGSQKYLLSLARLNFAEEGVSEETADMARELLELIVTEEQGAELGEFFGG</sequence>
<feature type="region of interest" description="Disordered" evidence="2">
    <location>
        <begin position="88"/>
        <end position="160"/>
    </location>
</feature>
<name>A0ABR1UKQ3_9PEZI</name>
<protein>
    <submittedName>
        <fullName evidence="6">DNA repair protein rad26</fullName>
    </submittedName>
</protein>
<reference evidence="6 7" key="1">
    <citation type="submission" date="2023-01" db="EMBL/GenBank/DDBJ databases">
        <title>Analysis of 21 Apiospora genomes using comparative genomics revels a genus with tremendous synthesis potential of carbohydrate active enzymes and secondary metabolites.</title>
        <authorList>
            <person name="Sorensen T."/>
        </authorList>
    </citation>
    <scope>NUCLEOTIDE SEQUENCE [LARGE SCALE GENOMIC DNA]</scope>
    <source>
        <strain evidence="6 7">CBS 83171</strain>
    </source>
</reference>
<evidence type="ECO:0000313" key="7">
    <source>
        <dbReference type="Proteomes" id="UP001446871"/>
    </source>
</evidence>
<keyword evidence="1" id="KW-0175">Coiled coil</keyword>
<feature type="region of interest" description="Disordered" evidence="2">
    <location>
        <begin position="245"/>
        <end position="322"/>
    </location>
</feature>
<dbReference type="InterPro" id="IPR048380">
    <property type="entry name" value="Rad26-like_N"/>
</dbReference>
<dbReference type="EMBL" id="JAQQWM010000006">
    <property type="protein sequence ID" value="KAK8059490.1"/>
    <property type="molecule type" value="Genomic_DNA"/>
</dbReference>
<feature type="compositionally biased region" description="Polar residues" evidence="2">
    <location>
        <begin position="144"/>
        <end position="158"/>
    </location>
</feature>
<feature type="domain" description="Rad26-like C-terminal" evidence="4">
    <location>
        <begin position="722"/>
        <end position="779"/>
    </location>
</feature>
<dbReference type="Pfam" id="PF21048">
    <property type="entry name" value="Rad26-like_N"/>
    <property type="match status" value="1"/>
</dbReference>
<feature type="domain" description="Rad26-like helical repeats" evidence="3">
    <location>
        <begin position="477"/>
        <end position="712"/>
    </location>
</feature>
<dbReference type="Proteomes" id="UP001446871">
    <property type="component" value="Unassembled WGS sequence"/>
</dbReference>
<evidence type="ECO:0000313" key="6">
    <source>
        <dbReference type="EMBL" id="KAK8059490.1"/>
    </source>
</evidence>
<dbReference type="Pfam" id="PF21046">
    <property type="entry name" value="Rad26-like_C"/>
    <property type="match status" value="1"/>
</dbReference>